<sequence length="181" mass="20480">MKLLERVAVEDASALRTLYDLTSSKLFGLALRILIRREWAEEVLQDAFVNIWRYAGDYRAGLSAPMTWMTAIVRNRALDYLRRQKAGGAGAQTEWSEALDDILPANEADPSEQTLMSEEARQLRTCIGRLEPNQRQAVALAYLRDQSHYEVAEVMKVPLGTVKSWIRRGLEKLRACLGGAR</sequence>
<keyword evidence="3" id="KW-0731">Sigma factor</keyword>
<dbReference type="InterPro" id="IPR036388">
    <property type="entry name" value="WH-like_DNA-bd_sf"/>
</dbReference>
<keyword evidence="8" id="KW-1185">Reference proteome</keyword>
<dbReference type="NCBIfam" id="TIGR02937">
    <property type="entry name" value="sigma70-ECF"/>
    <property type="match status" value="1"/>
</dbReference>
<evidence type="ECO:0000256" key="4">
    <source>
        <dbReference type="ARBA" id="ARBA00023163"/>
    </source>
</evidence>
<name>A0A069Q3R6_9BURK</name>
<dbReference type="GO" id="GO:0016987">
    <property type="term" value="F:sigma factor activity"/>
    <property type="evidence" value="ECO:0007669"/>
    <property type="project" value="UniProtKB-KW"/>
</dbReference>
<dbReference type="Gene3D" id="1.10.10.10">
    <property type="entry name" value="Winged helix-like DNA-binding domain superfamily/Winged helix DNA-binding domain"/>
    <property type="match status" value="1"/>
</dbReference>
<reference evidence="7 8" key="1">
    <citation type="submission" date="2014-03" db="EMBL/GenBank/DDBJ databases">
        <title>Draft Genome Sequences of Four Burkholderia Strains.</title>
        <authorList>
            <person name="Liu X.Y."/>
            <person name="Li C.X."/>
            <person name="Xu J.H."/>
        </authorList>
    </citation>
    <scope>NUCLEOTIDE SEQUENCE [LARGE SCALE GENOMIC DNA]</scope>
    <source>
        <strain evidence="7 8">DSM 50014</strain>
    </source>
</reference>
<evidence type="ECO:0000256" key="2">
    <source>
        <dbReference type="ARBA" id="ARBA00023015"/>
    </source>
</evidence>
<dbReference type="Proteomes" id="UP000027466">
    <property type="component" value="Unassembled WGS sequence"/>
</dbReference>
<evidence type="ECO:0000259" key="5">
    <source>
        <dbReference type="Pfam" id="PF04542"/>
    </source>
</evidence>
<evidence type="ECO:0000256" key="3">
    <source>
        <dbReference type="ARBA" id="ARBA00023082"/>
    </source>
</evidence>
<organism evidence="7 8">
    <name type="scientific">Caballeronia glathei</name>
    <dbReference type="NCBI Taxonomy" id="60547"/>
    <lineage>
        <taxon>Bacteria</taxon>
        <taxon>Pseudomonadati</taxon>
        <taxon>Pseudomonadota</taxon>
        <taxon>Betaproteobacteria</taxon>
        <taxon>Burkholderiales</taxon>
        <taxon>Burkholderiaceae</taxon>
        <taxon>Caballeronia</taxon>
    </lineage>
</organism>
<evidence type="ECO:0000259" key="6">
    <source>
        <dbReference type="Pfam" id="PF08281"/>
    </source>
</evidence>
<keyword evidence="4" id="KW-0804">Transcription</keyword>
<dbReference type="Gene3D" id="1.10.1740.10">
    <property type="match status" value="1"/>
</dbReference>
<dbReference type="STRING" id="60547.GCA_000751215_00898"/>
<protein>
    <recommendedName>
        <fullName evidence="9">RNA polymerase subunit sigma-24</fullName>
    </recommendedName>
</protein>
<dbReference type="EMBL" id="JFHC01000002">
    <property type="protein sequence ID" value="KDR44436.1"/>
    <property type="molecule type" value="Genomic_DNA"/>
</dbReference>
<dbReference type="InterPro" id="IPR039425">
    <property type="entry name" value="RNA_pol_sigma-70-like"/>
</dbReference>
<evidence type="ECO:0000313" key="7">
    <source>
        <dbReference type="EMBL" id="KDR44436.1"/>
    </source>
</evidence>
<dbReference type="InterPro" id="IPR014284">
    <property type="entry name" value="RNA_pol_sigma-70_dom"/>
</dbReference>
<dbReference type="SUPFAM" id="SSF88946">
    <property type="entry name" value="Sigma2 domain of RNA polymerase sigma factors"/>
    <property type="match status" value="1"/>
</dbReference>
<keyword evidence="2" id="KW-0805">Transcription regulation</keyword>
<dbReference type="InterPro" id="IPR013249">
    <property type="entry name" value="RNA_pol_sigma70_r4_t2"/>
</dbReference>
<dbReference type="Pfam" id="PF08281">
    <property type="entry name" value="Sigma70_r4_2"/>
    <property type="match status" value="1"/>
</dbReference>
<dbReference type="PANTHER" id="PTHR43133:SF62">
    <property type="entry name" value="RNA POLYMERASE SIGMA FACTOR SIGZ"/>
    <property type="match status" value="1"/>
</dbReference>
<gene>
    <name evidence="7" type="ORF">BG61_12030</name>
</gene>
<dbReference type="GO" id="GO:0006352">
    <property type="term" value="P:DNA-templated transcription initiation"/>
    <property type="evidence" value="ECO:0007669"/>
    <property type="project" value="InterPro"/>
</dbReference>
<dbReference type="SUPFAM" id="SSF88659">
    <property type="entry name" value="Sigma3 and sigma4 domains of RNA polymerase sigma factors"/>
    <property type="match status" value="1"/>
</dbReference>
<evidence type="ECO:0008006" key="9">
    <source>
        <dbReference type="Google" id="ProtNLM"/>
    </source>
</evidence>
<comment type="similarity">
    <text evidence="1">Belongs to the sigma-70 factor family. ECF subfamily.</text>
</comment>
<feature type="domain" description="RNA polymerase sigma-70 region 2" evidence="5">
    <location>
        <begin position="19"/>
        <end position="85"/>
    </location>
</feature>
<proteinExistence type="inferred from homology"/>
<evidence type="ECO:0000313" key="8">
    <source>
        <dbReference type="Proteomes" id="UP000027466"/>
    </source>
</evidence>
<feature type="domain" description="RNA polymerase sigma factor 70 region 4 type 2" evidence="6">
    <location>
        <begin position="121"/>
        <end position="173"/>
    </location>
</feature>
<dbReference type="PANTHER" id="PTHR43133">
    <property type="entry name" value="RNA POLYMERASE ECF-TYPE SIGMA FACTO"/>
    <property type="match status" value="1"/>
</dbReference>
<dbReference type="InterPro" id="IPR013325">
    <property type="entry name" value="RNA_pol_sigma_r2"/>
</dbReference>
<dbReference type="AlphaFoldDB" id="A0A069Q3R6"/>
<evidence type="ECO:0000256" key="1">
    <source>
        <dbReference type="ARBA" id="ARBA00010641"/>
    </source>
</evidence>
<dbReference type="GO" id="GO:0003677">
    <property type="term" value="F:DNA binding"/>
    <property type="evidence" value="ECO:0007669"/>
    <property type="project" value="InterPro"/>
</dbReference>
<accession>A0A069Q3R6</accession>
<dbReference type="Pfam" id="PF04542">
    <property type="entry name" value="Sigma70_r2"/>
    <property type="match status" value="1"/>
</dbReference>
<comment type="caution">
    <text evidence="7">The sequence shown here is derived from an EMBL/GenBank/DDBJ whole genome shotgun (WGS) entry which is preliminary data.</text>
</comment>
<dbReference type="InterPro" id="IPR013324">
    <property type="entry name" value="RNA_pol_sigma_r3/r4-like"/>
</dbReference>
<dbReference type="CDD" id="cd06171">
    <property type="entry name" value="Sigma70_r4"/>
    <property type="match status" value="1"/>
</dbReference>
<dbReference type="InterPro" id="IPR007627">
    <property type="entry name" value="RNA_pol_sigma70_r2"/>
</dbReference>